<name>A0A327R047_9FLAO</name>
<evidence type="ECO:0000313" key="2">
    <source>
        <dbReference type="Proteomes" id="UP000249696"/>
    </source>
</evidence>
<keyword evidence="2" id="KW-1185">Reference proteome</keyword>
<dbReference type="EMBL" id="QLLN01000005">
    <property type="protein sequence ID" value="RAJ10239.1"/>
    <property type="molecule type" value="Genomic_DNA"/>
</dbReference>
<dbReference type="OrthoDB" id="645173at2"/>
<evidence type="ECO:0000313" key="1">
    <source>
        <dbReference type="EMBL" id="RAJ10239.1"/>
    </source>
</evidence>
<dbReference type="AlphaFoldDB" id="A0A327R047"/>
<comment type="caution">
    <text evidence="1">The sequence shown here is derived from an EMBL/GenBank/DDBJ whole genome shotgun (WGS) entry which is preliminary data.</text>
</comment>
<reference evidence="1 2" key="1">
    <citation type="submission" date="2018-06" db="EMBL/GenBank/DDBJ databases">
        <title>Genomic Encyclopedia of Archaeal and Bacterial Type Strains, Phase II (KMG-II): from individual species to whole genera.</title>
        <authorList>
            <person name="Goeker M."/>
        </authorList>
    </citation>
    <scope>NUCLEOTIDE SEQUENCE [LARGE SCALE GENOMIC DNA]</scope>
    <source>
        <strain evidence="1 2">DSM 23522</strain>
    </source>
</reference>
<dbReference type="Proteomes" id="UP000249696">
    <property type="component" value="Unassembled WGS sequence"/>
</dbReference>
<sequence>MEYIAYSVEDFISNEYFGKWVVQQDEDAVDFWQKWIKDHPEKDDEVQCAANLIRLSLNENTYHAQQFDVDTQWRRILQEITNSK</sequence>
<accession>A0A327R047</accession>
<gene>
    <name evidence="1" type="ORF">LV92_02988</name>
</gene>
<protein>
    <submittedName>
        <fullName evidence="1">Uncharacterized protein</fullName>
    </submittedName>
</protein>
<organism evidence="1 2">
    <name type="scientific">Arenibacter echinorum</name>
    <dbReference type="NCBI Taxonomy" id="440515"/>
    <lineage>
        <taxon>Bacteria</taxon>
        <taxon>Pseudomonadati</taxon>
        <taxon>Bacteroidota</taxon>
        <taxon>Flavobacteriia</taxon>
        <taxon>Flavobacteriales</taxon>
        <taxon>Flavobacteriaceae</taxon>
        <taxon>Arenibacter</taxon>
    </lineage>
</organism>
<dbReference type="RefSeq" id="WP_111624393.1">
    <property type="nucleotide sequence ID" value="NZ_QLLN01000005.1"/>
</dbReference>
<proteinExistence type="predicted"/>